<dbReference type="Proteomes" id="UP000654075">
    <property type="component" value="Unassembled WGS sequence"/>
</dbReference>
<reference evidence="3" key="1">
    <citation type="submission" date="2021-02" db="EMBL/GenBank/DDBJ databases">
        <authorList>
            <person name="Dougan E. K."/>
            <person name="Rhodes N."/>
            <person name="Thang M."/>
            <person name="Chan C."/>
        </authorList>
    </citation>
    <scope>NUCLEOTIDE SEQUENCE</scope>
</reference>
<evidence type="ECO:0000313" key="4">
    <source>
        <dbReference type="Proteomes" id="UP000654075"/>
    </source>
</evidence>
<name>A0A813F7S7_POLGL</name>
<dbReference type="AlphaFoldDB" id="A0A813F7S7"/>
<keyword evidence="2" id="KW-1133">Transmembrane helix</keyword>
<comment type="caution">
    <text evidence="3">The sequence shown here is derived from an EMBL/GenBank/DDBJ whole genome shotgun (WGS) entry which is preliminary data.</text>
</comment>
<evidence type="ECO:0000256" key="1">
    <source>
        <dbReference type="SAM" id="MobiDB-lite"/>
    </source>
</evidence>
<keyword evidence="2" id="KW-0472">Membrane</keyword>
<sequence length="418" mass="45721">MLHNDQMEQSTASVETALERPTLLTSDAPVDHTLPKINKGNASQAKQQEKQRARQKGPDVVFLVHPAYLTDIPAVLATPNETARWEPSWWVYLLLPFLWIVGFYHAHIHPQLRGKSHMVVEDVEYAGVRVQVWIVRHFGRNFRNEWERKFARRNVELAALNAERCGAKVLGLGALNKAEFLNNGGRDLLKILPSDRTMAVTHGNHLTAAAVVETVRQLHAAGMAQGLPIMFTGATSKTGRAVAFALHKHHGIPLLCHSASPERRADLESFGIATTTDFEDGASFPMWIIGKYDLRVNAHMPVGAMACVFAVPNPLVGKRPDVRVVEGATLHLDLSRLSKPRAFANLLKAHEIFACHAGAILRGAAAQDLGSTDEVGEIDPDSLGDFMQRANQLGLVVPPLTLPTPLGSTAAVDPVLQV</sequence>
<dbReference type="EMBL" id="CAJNNV010024603">
    <property type="protein sequence ID" value="CAE8610272.1"/>
    <property type="molecule type" value="Genomic_DNA"/>
</dbReference>
<organism evidence="3 4">
    <name type="scientific">Polarella glacialis</name>
    <name type="common">Dinoflagellate</name>
    <dbReference type="NCBI Taxonomy" id="89957"/>
    <lineage>
        <taxon>Eukaryota</taxon>
        <taxon>Sar</taxon>
        <taxon>Alveolata</taxon>
        <taxon>Dinophyceae</taxon>
        <taxon>Suessiales</taxon>
        <taxon>Suessiaceae</taxon>
        <taxon>Polarella</taxon>
    </lineage>
</organism>
<gene>
    <name evidence="3" type="ORF">PGLA1383_LOCUS28099</name>
</gene>
<evidence type="ECO:0000256" key="2">
    <source>
        <dbReference type="SAM" id="Phobius"/>
    </source>
</evidence>
<protein>
    <submittedName>
        <fullName evidence="3">Uncharacterized protein</fullName>
    </submittedName>
</protein>
<proteinExistence type="predicted"/>
<keyword evidence="4" id="KW-1185">Reference proteome</keyword>
<dbReference type="OrthoDB" id="408954at2759"/>
<accession>A0A813F7S7</accession>
<keyword evidence="2" id="KW-0812">Transmembrane</keyword>
<evidence type="ECO:0000313" key="3">
    <source>
        <dbReference type="EMBL" id="CAE8610272.1"/>
    </source>
</evidence>
<feature type="region of interest" description="Disordered" evidence="1">
    <location>
        <begin position="1"/>
        <end position="57"/>
    </location>
</feature>
<feature type="transmembrane region" description="Helical" evidence="2">
    <location>
        <begin position="89"/>
        <end position="108"/>
    </location>
</feature>